<dbReference type="Proteomes" id="UP000284250">
    <property type="component" value="Unassembled WGS sequence"/>
</dbReference>
<evidence type="ECO:0000313" key="1">
    <source>
        <dbReference type="EMBL" id="RIY04205.1"/>
    </source>
</evidence>
<dbReference type="AlphaFoldDB" id="A0A418QG17"/>
<evidence type="ECO:0000313" key="2">
    <source>
        <dbReference type="Proteomes" id="UP000284250"/>
    </source>
</evidence>
<comment type="caution">
    <text evidence="1">The sequence shown here is derived from an EMBL/GenBank/DDBJ whole genome shotgun (WGS) entry which is preliminary data.</text>
</comment>
<proteinExistence type="predicted"/>
<keyword evidence="2" id="KW-1185">Reference proteome</keyword>
<reference evidence="1 2" key="2">
    <citation type="submission" date="2019-01" db="EMBL/GenBank/DDBJ databases">
        <title>Hymenobacter humicola sp. nov., isolated from soils in Antarctica.</title>
        <authorList>
            <person name="Sedlacek I."/>
            <person name="Holochova P."/>
            <person name="Kralova S."/>
            <person name="Pantucek R."/>
            <person name="Stankova E."/>
            <person name="Vrbovska V."/>
            <person name="Kristofova L."/>
            <person name="Svec P."/>
            <person name="Busse H.-J."/>
        </authorList>
    </citation>
    <scope>NUCLEOTIDE SEQUENCE [LARGE SCALE GENOMIC DNA]</scope>
    <source>
        <strain evidence="1 2">CCM 8852</strain>
    </source>
</reference>
<accession>A0A418QG17</accession>
<dbReference type="OrthoDB" id="976756at2"/>
<dbReference type="RefSeq" id="WP_147374818.1">
    <property type="nucleotide sequence ID" value="NZ_QYCN01000132.1"/>
</dbReference>
<sequence length="68" mass="7013">MSAPIRRVVGMQFAHSGDGVALLNAGGAAPQPLGPLKQLSVAKGDTVDVVAYGMYQQPAQANWSFSLA</sequence>
<feature type="non-terminal residue" evidence="1">
    <location>
        <position position="68"/>
    </location>
</feature>
<protein>
    <submittedName>
        <fullName evidence="1">Uncharacterized protein</fullName>
    </submittedName>
</protein>
<gene>
    <name evidence="1" type="ORF">D0T11_21840</name>
</gene>
<organism evidence="1 2">
    <name type="scientific">Hymenobacter rubripertinctus</name>
    <dbReference type="NCBI Taxonomy" id="2029981"/>
    <lineage>
        <taxon>Bacteria</taxon>
        <taxon>Pseudomonadati</taxon>
        <taxon>Bacteroidota</taxon>
        <taxon>Cytophagia</taxon>
        <taxon>Cytophagales</taxon>
        <taxon>Hymenobacteraceae</taxon>
        <taxon>Hymenobacter</taxon>
    </lineage>
</organism>
<reference evidence="1 2" key="1">
    <citation type="submission" date="2018-09" db="EMBL/GenBank/DDBJ databases">
        <authorList>
            <person name="Zeman M."/>
            <person name="Pardy F."/>
        </authorList>
    </citation>
    <scope>NUCLEOTIDE SEQUENCE [LARGE SCALE GENOMIC DNA]</scope>
    <source>
        <strain evidence="1 2">CCM 8852</strain>
    </source>
</reference>
<dbReference type="EMBL" id="QYCN01000132">
    <property type="protein sequence ID" value="RIY04205.1"/>
    <property type="molecule type" value="Genomic_DNA"/>
</dbReference>
<name>A0A418QG17_9BACT</name>